<name>A0AA41TZ46_9ACTN</name>
<dbReference type="PANTHER" id="PTHR22602">
    <property type="entry name" value="TRANSFERASE CAF17, MITOCHONDRIAL-RELATED"/>
    <property type="match status" value="1"/>
</dbReference>
<dbReference type="AlphaFoldDB" id="A0AA41TZ46"/>
<dbReference type="NCBIfam" id="TIGR03317">
    <property type="entry name" value="ygfZ_signature"/>
    <property type="match status" value="1"/>
</dbReference>
<dbReference type="GO" id="GO:0016226">
    <property type="term" value="P:iron-sulfur cluster assembly"/>
    <property type="evidence" value="ECO:0007669"/>
    <property type="project" value="TreeGrafter"/>
</dbReference>
<evidence type="ECO:0000259" key="4">
    <source>
        <dbReference type="Pfam" id="PF08669"/>
    </source>
</evidence>
<comment type="caution">
    <text evidence="5">The sequence shown here is derived from an EMBL/GenBank/DDBJ whole genome shotgun (WGS) entry which is preliminary data.</text>
</comment>
<feature type="domain" description="GCVT N-terminal" evidence="3">
    <location>
        <begin position="31"/>
        <end position="139"/>
    </location>
</feature>
<keyword evidence="1" id="KW-0809">Transit peptide</keyword>
<keyword evidence="6" id="KW-1185">Reference proteome</keyword>
<dbReference type="InterPro" id="IPR006222">
    <property type="entry name" value="GCVT_N"/>
</dbReference>
<evidence type="ECO:0000313" key="6">
    <source>
        <dbReference type="Proteomes" id="UP001165378"/>
    </source>
</evidence>
<accession>A0AA41TZ46</accession>
<dbReference type="SUPFAM" id="SSF101790">
    <property type="entry name" value="Aminomethyltransferase beta-barrel domain"/>
    <property type="match status" value="1"/>
</dbReference>
<organism evidence="5 6">
    <name type="scientific">Yinghuangia soli</name>
    <dbReference type="NCBI Taxonomy" id="2908204"/>
    <lineage>
        <taxon>Bacteria</taxon>
        <taxon>Bacillati</taxon>
        <taxon>Actinomycetota</taxon>
        <taxon>Actinomycetes</taxon>
        <taxon>Kitasatosporales</taxon>
        <taxon>Streptomycetaceae</taxon>
        <taxon>Yinghuangia</taxon>
    </lineage>
</organism>
<sequence length="320" mass="34659">MATSPLLSLPGAVAAEAPDQGVAAHYGDPLREQRRLAEGRGFVDLSNRGVVRVSGPDRLSWLHSLTTQHLTDLKPGEATVTLVLSPNGHIEHALYVVDDGEALWAHVEPGTAPALVAFLDRMRFLLRVEVEDLTEAYAVVFEPVAEPRPAGDAYADVLARVAADGRELFLPRERLAQFGADHADPAGMWAYEALRIAAYRPRVGNETDHRTIVHELGWLDTAVHLNKGCYRGQETVARVHNLGRPPRRLVFLHLDGTEEKLPATGSPVELDGRQIGFVTSAARHHELGTIALALVKRNTAVDAVLTADGVPASQEVVVPA</sequence>
<protein>
    <submittedName>
        <fullName evidence="5">Folate-binding protein</fullName>
    </submittedName>
</protein>
<dbReference type="SUPFAM" id="SSF103025">
    <property type="entry name" value="Folate-binding domain"/>
    <property type="match status" value="1"/>
</dbReference>
<dbReference type="RefSeq" id="WP_235050999.1">
    <property type="nucleotide sequence ID" value="NZ_JAKFHA010000002.1"/>
</dbReference>
<evidence type="ECO:0000259" key="3">
    <source>
        <dbReference type="Pfam" id="PF01571"/>
    </source>
</evidence>
<dbReference type="Gene3D" id="3.30.1360.120">
    <property type="entry name" value="Probable tRNA modification gtpase trme, domain 1"/>
    <property type="match status" value="2"/>
</dbReference>
<feature type="binding site" evidence="2">
    <location>
        <position position="167"/>
    </location>
    <ligand>
        <name>substrate</name>
    </ligand>
</feature>
<dbReference type="InterPro" id="IPR017703">
    <property type="entry name" value="YgfZ/GCV_T_CS"/>
</dbReference>
<dbReference type="InterPro" id="IPR013977">
    <property type="entry name" value="GcvT_C"/>
</dbReference>
<gene>
    <name evidence="5" type="ORF">LZ495_06535</name>
</gene>
<dbReference type="InterPro" id="IPR045179">
    <property type="entry name" value="YgfZ/GcvT"/>
</dbReference>
<dbReference type="PANTHER" id="PTHR22602:SF0">
    <property type="entry name" value="TRANSFERASE CAF17, MITOCHONDRIAL-RELATED"/>
    <property type="match status" value="1"/>
</dbReference>
<dbReference type="Pfam" id="PF01571">
    <property type="entry name" value="GCV_T"/>
    <property type="match status" value="1"/>
</dbReference>
<reference evidence="5" key="1">
    <citation type="submission" date="2022-01" db="EMBL/GenBank/DDBJ databases">
        <title>Genome-Based Taxonomic Classification of the Phylum Actinobacteria.</title>
        <authorList>
            <person name="Gao Y."/>
        </authorList>
    </citation>
    <scope>NUCLEOTIDE SEQUENCE</scope>
    <source>
        <strain evidence="5">KLBMP 8922</strain>
    </source>
</reference>
<dbReference type="EMBL" id="JAKFHA010000002">
    <property type="protein sequence ID" value="MCF2526875.1"/>
    <property type="molecule type" value="Genomic_DNA"/>
</dbReference>
<evidence type="ECO:0000256" key="2">
    <source>
        <dbReference type="PIRSR" id="PIRSR006487-1"/>
    </source>
</evidence>
<feature type="domain" description="Aminomethyltransferase C-terminal" evidence="4">
    <location>
        <begin position="247"/>
        <end position="301"/>
    </location>
</feature>
<proteinExistence type="predicted"/>
<dbReference type="PIRSF" id="PIRSF006487">
    <property type="entry name" value="GcvT"/>
    <property type="match status" value="1"/>
</dbReference>
<dbReference type="InterPro" id="IPR029043">
    <property type="entry name" value="GcvT/YgfZ_C"/>
</dbReference>
<evidence type="ECO:0000313" key="5">
    <source>
        <dbReference type="EMBL" id="MCF2526875.1"/>
    </source>
</evidence>
<dbReference type="Proteomes" id="UP001165378">
    <property type="component" value="Unassembled WGS sequence"/>
</dbReference>
<evidence type="ECO:0000256" key="1">
    <source>
        <dbReference type="ARBA" id="ARBA00022946"/>
    </source>
</evidence>
<dbReference type="Pfam" id="PF08669">
    <property type="entry name" value="GCV_T_C"/>
    <property type="match status" value="1"/>
</dbReference>
<dbReference type="InterPro" id="IPR027266">
    <property type="entry name" value="TrmE/GcvT-like"/>
</dbReference>